<dbReference type="InterPro" id="IPR009057">
    <property type="entry name" value="Homeodomain-like_sf"/>
</dbReference>
<feature type="compositionally biased region" description="Basic and acidic residues" evidence="2">
    <location>
        <begin position="97"/>
        <end position="121"/>
    </location>
</feature>
<dbReference type="Pfam" id="PF00249">
    <property type="entry name" value="Myb_DNA-binding"/>
    <property type="match status" value="2"/>
</dbReference>
<feature type="domain" description="SANT" evidence="3">
    <location>
        <begin position="1014"/>
        <end position="1065"/>
    </location>
</feature>
<dbReference type="Gene3D" id="1.10.10.60">
    <property type="entry name" value="Homeodomain-like"/>
    <property type="match status" value="1"/>
</dbReference>
<feature type="region of interest" description="Disordered" evidence="2">
    <location>
        <begin position="1"/>
        <end position="156"/>
    </location>
</feature>
<feature type="domain" description="SANT" evidence="3">
    <location>
        <begin position="801"/>
        <end position="852"/>
    </location>
</feature>
<feature type="region of interest" description="Disordered" evidence="2">
    <location>
        <begin position="1075"/>
        <end position="1114"/>
    </location>
</feature>
<dbReference type="SMART" id="SM00717">
    <property type="entry name" value="SANT"/>
    <property type="match status" value="2"/>
</dbReference>
<feature type="compositionally biased region" description="Basic and acidic residues" evidence="2">
    <location>
        <begin position="45"/>
        <end position="56"/>
    </location>
</feature>
<dbReference type="PANTHER" id="PTHR47340:SF1">
    <property type="entry name" value="DUPLICATED HOMEODOMAIN-LIKE SUPERFAMILY PROTEIN"/>
    <property type="match status" value="1"/>
</dbReference>
<dbReference type="Proteomes" id="UP000265566">
    <property type="component" value="Chromosome 6"/>
</dbReference>
<sequence length="1500" mass="164367">MSLEPIPLDRKSSSLRERKQGSSESLGSVARWRGSPSPSHHNRRPHEFNRSGDFRRLAGHRRMGSWQQFPEEREHMFSRSCDKKLEEDNYRPSFSRGEGRYERGNKESRGTFSQREWRGRSSENVNNAPNMSRRQTGASNDRKSVDDMLTYSSRPNSDLVNTWEQHQMKDQHNKMDGVNRFGIGQRCDRDSSMGTVDWKPLKWTRPGSSRDSGFSRSSGMRSLGGTSLLGSCEGKVGLQQKFVTADESYSREAATFRTSSAPSEETNSKKPRLNWGEGLAKFEKKQVEVPEVTSNKDDPVSPPFNMESNNFLSPGLVDKSPKVLGVAGCASPTTLSSTPCSSSPGADDKLFGKVATLDCDVENSGCSPGPGCQSHLQMFSFNLEKVDIDSLTRLGSSLAELLPQFDNLNSIDCSVLSSTTMNKLMLLKADISKLLEVTETEIDSLETELRSLKSKSEGRFSCSTAIGSLVCCNSKSCDKHVGASDKVAHFEPLQIVSSDDLVVEKTPFSSNLLDNPEPARSKFVEHLPMINAVSRCDVGRYGNCLEDLDGIQSTSVQCLVPCTYRHVANVSSCGNNSSLEVVSSCGDNNSSLEVKNGVDAKSSASFYSSTEDNLYDQIISCNKKIAKEASDVIAKLMPEKCRKNNNIGASSSSCSHDGTFIMEGFAKRRRSARLKERVVTLKFKALQHLWKEDSSLLSTRKHRPKSQKKIELDLRTTNNGHQKKRSSFRFPSPAANKLRLVPTSEMIKYTSQLLSESKHDIHRSTLKMPALILDQKEKMNSMFLSSNGLVEDPLAIEKERAMINPWTSEEKEVFLEKFAAFGKDFQKISTFLDHKTTADCVEFYYKNHKSDCFEKIKKKDDDKVGKFFNAKTELIKWNSEANTSSLEVLRAASVTADGIALNRKMRSGRSLWRGYDNKTMSKGDKIIAEKPNSHAIIQEERETNAAADVLASICDDFHLPEAASSSITSSADPVKGKRVRKSVKARAICKQPPMPVMTQSIDPESCSDESCGEMELTDWTDVEKAAFLHALSSFGKDFAKIAQCVGTRSQFQCRAFFCKTHKRIGMDLMGERAGVVGSPGDDDVDGGRSDADNACIPETASANGSDTSGSKTVVDQPAYDKNLYQEESNPLVARNLSAESDESEEINGKADRKEVNIFSNEYVTGSESKLGTDCNAAALYSFDGPGTVQHQSAIVISDSTEIVKDKPSEGGGAVTELVSDMGTIEPCCSNSAAEGRLVSDGSSGLQGNELEASTVCRVDTDEVVTDVVIELKDNVHNSRTSGNTSLSPVEASCSRLSADAENEPQLCLEKPQFSGLSEGPVTKLNMNMICSSSATELPLLPQKVEQQGPHKSLQCLPNSEDTPNVKIFGKVLTIPSSTQKPNSSAKRNEENGTHDNTGTESAKLKVYDNDFRGIDFNAPIMNSGHGSTVQPAFSPPLPDFNAPYMGCSHGNTIQSGFSSLPASSILLAKYPAAFGLNAQPFIDDDMRRANGSEEKEDPSS</sequence>
<dbReference type="PROSITE" id="PS51293">
    <property type="entry name" value="SANT"/>
    <property type="match status" value="2"/>
</dbReference>
<feature type="compositionally biased region" description="Polar residues" evidence="2">
    <location>
        <begin position="1100"/>
        <end position="1113"/>
    </location>
</feature>
<feature type="region of interest" description="Disordered" evidence="2">
    <location>
        <begin position="1372"/>
        <end position="1404"/>
    </location>
</feature>
<dbReference type="CDD" id="cd00167">
    <property type="entry name" value="SANT"/>
    <property type="match status" value="1"/>
</dbReference>
<feature type="compositionally biased region" description="Basic and acidic residues" evidence="2">
    <location>
        <begin position="7"/>
        <end position="21"/>
    </location>
</feature>
<name>A0A396HIY1_MEDTR</name>
<proteinExistence type="predicted"/>
<dbReference type="Gramene" id="rna35196">
    <property type="protein sequence ID" value="RHN50857.1"/>
    <property type="gene ID" value="gene35196"/>
</dbReference>
<dbReference type="Gene3D" id="1.20.58.1880">
    <property type="match status" value="1"/>
</dbReference>
<evidence type="ECO:0000313" key="4">
    <source>
        <dbReference type="EMBL" id="RHN50857.1"/>
    </source>
</evidence>
<keyword evidence="1" id="KW-0175">Coiled coil</keyword>
<accession>A0A396HIY1</accession>
<protein>
    <submittedName>
        <fullName evidence="4">Putative transcription factor MYB/SANT family</fullName>
    </submittedName>
</protein>
<feature type="compositionally biased region" description="Polar residues" evidence="2">
    <location>
        <begin position="1374"/>
        <end position="1385"/>
    </location>
</feature>
<evidence type="ECO:0000256" key="2">
    <source>
        <dbReference type="SAM" id="MobiDB-lite"/>
    </source>
</evidence>
<feature type="compositionally biased region" description="Polar residues" evidence="2">
    <location>
        <begin position="122"/>
        <end position="139"/>
    </location>
</feature>
<dbReference type="InterPro" id="IPR001005">
    <property type="entry name" value="SANT/Myb"/>
</dbReference>
<dbReference type="PANTHER" id="PTHR47340">
    <property type="entry name" value="DUPLICATED HOMEODOMAIN-LIKE SUPERFAMILY PROTEIN"/>
    <property type="match status" value="1"/>
</dbReference>
<evidence type="ECO:0000259" key="3">
    <source>
        <dbReference type="PROSITE" id="PS51293"/>
    </source>
</evidence>
<feature type="compositionally biased region" description="Low complexity" evidence="2">
    <location>
        <begin position="207"/>
        <end position="220"/>
    </location>
</feature>
<organism evidence="4">
    <name type="scientific">Medicago truncatula</name>
    <name type="common">Barrel medic</name>
    <name type="synonym">Medicago tribuloides</name>
    <dbReference type="NCBI Taxonomy" id="3880"/>
    <lineage>
        <taxon>Eukaryota</taxon>
        <taxon>Viridiplantae</taxon>
        <taxon>Streptophyta</taxon>
        <taxon>Embryophyta</taxon>
        <taxon>Tracheophyta</taxon>
        <taxon>Spermatophyta</taxon>
        <taxon>Magnoliopsida</taxon>
        <taxon>eudicotyledons</taxon>
        <taxon>Gunneridae</taxon>
        <taxon>Pentapetalae</taxon>
        <taxon>rosids</taxon>
        <taxon>fabids</taxon>
        <taxon>Fabales</taxon>
        <taxon>Fabaceae</taxon>
        <taxon>Papilionoideae</taxon>
        <taxon>50 kb inversion clade</taxon>
        <taxon>NPAAA clade</taxon>
        <taxon>Hologalegina</taxon>
        <taxon>IRL clade</taxon>
        <taxon>Trifolieae</taxon>
        <taxon>Medicago</taxon>
    </lineage>
</organism>
<reference evidence="4" key="1">
    <citation type="journal article" date="2018" name="Nat. Plants">
        <title>Whole-genome landscape of Medicago truncatula symbiotic genes.</title>
        <authorList>
            <person name="Pecrix Y."/>
            <person name="Gamas P."/>
            <person name="Carrere S."/>
        </authorList>
    </citation>
    <scope>NUCLEOTIDE SEQUENCE</scope>
    <source>
        <tissue evidence="4">Leaves</tissue>
    </source>
</reference>
<dbReference type="SUPFAM" id="SSF46689">
    <property type="entry name" value="Homeodomain-like"/>
    <property type="match status" value="2"/>
</dbReference>
<dbReference type="InterPro" id="IPR017884">
    <property type="entry name" value="SANT_dom"/>
</dbReference>
<gene>
    <name evidence="4" type="ORF">MtrunA17_Chr6g0462071</name>
</gene>
<dbReference type="EMBL" id="PSQE01000006">
    <property type="protein sequence ID" value="RHN50857.1"/>
    <property type="molecule type" value="Genomic_DNA"/>
</dbReference>
<feature type="coiled-coil region" evidence="1">
    <location>
        <begin position="428"/>
        <end position="455"/>
    </location>
</feature>
<evidence type="ECO:0000256" key="1">
    <source>
        <dbReference type="SAM" id="Coils"/>
    </source>
</evidence>
<feature type="region of interest" description="Disordered" evidence="2">
    <location>
        <begin position="198"/>
        <end position="220"/>
    </location>
</feature>
<feature type="compositionally biased region" description="Basic and acidic residues" evidence="2">
    <location>
        <begin position="70"/>
        <end position="90"/>
    </location>
</feature>
<comment type="caution">
    <text evidence="4">The sequence shown here is derived from an EMBL/GenBank/DDBJ whole genome shotgun (WGS) entry which is preliminary data.</text>
</comment>